<sequence length="416" mass="44754">MRSRRSCVSPIPRNEAQPPGHFTSQTFQADELFTRVTGCTGARRPPCDERSISGCSRPPRAPALDWRDALGAQEERTGLRAHGMSASALPVGWDVTGGSESRRCSDGGGGGGGGGGGEGGGGGPGWMWRWSEDNDEAGHDGHEAGIDRQLMERQDVHEEPSDTHEGVKRKKLKDSVSEKGLITAPERSREAVAIHLLLEATATEHCTSGALATASSRDVLLPRSRSQRAAGRHGGKRSPAESLTDRNIRLPFGLGSETHWAEEEITVRVEIDSFTTLTARWQNVSKAVVSQQQTELASSSEHNEQRFGLKLASLSCSGATITGKTTTTSKRCCVDKQAALGPRAEVMSQPVPAFACFLHETGDSRFPDTCRVRLLKGNVGHTGSDLMEQVPGAQRPRYNSWSESSMQKDSVSVSLD</sequence>
<evidence type="ECO:0000256" key="1">
    <source>
        <dbReference type="SAM" id="MobiDB-lite"/>
    </source>
</evidence>
<dbReference type="AlphaFoldDB" id="A0A9N7V181"/>
<dbReference type="EMBL" id="CADEAL010003124">
    <property type="protein sequence ID" value="CAB1443555.1"/>
    <property type="molecule type" value="Genomic_DNA"/>
</dbReference>
<evidence type="ECO:0000313" key="2">
    <source>
        <dbReference type="EMBL" id="CAB1443555.1"/>
    </source>
</evidence>
<protein>
    <submittedName>
        <fullName evidence="2">Uncharacterized protein</fullName>
    </submittedName>
</protein>
<feature type="compositionally biased region" description="Basic and acidic residues" evidence="1">
    <location>
        <begin position="155"/>
        <end position="166"/>
    </location>
</feature>
<keyword evidence="3" id="KW-1185">Reference proteome</keyword>
<feature type="region of interest" description="Disordered" evidence="1">
    <location>
        <begin position="1"/>
        <end position="23"/>
    </location>
</feature>
<feature type="region of interest" description="Disordered" evidence="1">
    <location>
        <begin position="381"/>
        <end position="416"/>
    </location>
</feature>
<accession>A0A9N7V181</accession>
<feature type="region of interest" description="Disordered" evidence="1">
    <location>
        <begin position="155"/>
        <end position="182"/>
    </location>
</feature>
<name>A0A9N7V181_PLEPL</name>
<proteinExistence type="predicted"/>
<feature type="compositionally biased region" description="Basic and acidic residues" evidence="1">
    <location>
        <begin position="130"/>
        <end position="142"/>
    </location>
</feature>
<organism evidence="2 3">
    <name type="scientific">Pleuronectes platessa</name>
    <name type="common">European plaice</name>
    <dbReference type="NCBI Taxonomy" id="8262"/>
    <lineage>
        <taxon>Eukaryota</taxon>
        <taxon>Metazoa</taxon>
        <taxon>Chordata</taxon>
        <taxon>Craniata</taxon>
        <taxon>Vertebrata</taxon>
        <taxon>Euteleostomi</taxon>
        <taxon>Actinopterygii</taxon>
        <taxon>Neopterygii</taxon>
        <taxon>Teleostei</taxon>
        <taxon>Neoteleostei</taxon>
        <taxon>Acanthomorphata</taxon>
        <taxon>Carangaria</taxon>
        <taxon>Pleuronectiformes</taxon>
        <taxon>Pleuronectoidei</taxon>
        <taxon>Pleuronectidae</taxon>
        <taxon>Pleuronectes</taxon>
    </lineage>
</organism>
<gene>
    <name evidence="2" type="ORF">PLEPLA_LOCUS31271</name>
</gene>
<feature type="region of interest" description="Disordered" evidence="1">
    <location>
        <begin position="213"/>
        <end position="244"/>
    </location>
</feature>
<comment type="caution">
    <text evidence="2">The sequence shown here is derived from an EMBL/GenBank/DDBJ whole genome shotgun (WGS) entry which is preliminary data.</text>
</comment>
<evidence type="ECO:0000313" key="3">
    <source>
        <dbReference type="Proteomes" id="UP001153269"/>
    </source>
</evidence>
<dbReference type="Proteomes" id="UP001153269">
    <property type="component" value="Unassembled WGS sequence"/>
</dbReference>
<feature type="compositionally biased region" description="Polar residues" evidence="1">
    <location>
        <begin position="397"/>
        <end position="416"/>
    </location>
</feature>
<reference evidence="2" key="1">
    <citation type="submission" date="2020-03" db="EMBL/GenBank/DDBJ databases">
        <authorList>
            <person name="Weist P."/>
        </authorList>
    </citation>
    <scope>NUCLEOTIDE SEQUENCE</scope>
</reference>
<feature type="compositionally biased region" description="Gly residues" evidence="1">
    <location>
        <begin position="106"/>
        <end position="125"/>
    </location>
</feature>
<feature type="region of interest" description="Disordered" evidence="1">
    <location>
        <begin position="90"/>
        <end position="142"/>
    </location>
</feature>